<name>A0A4Q7ZJT0_9ACTN</name>
<comment type="similarity">
    <text evidence="1 3 5">Belongs to the GrpE family.</text>
</comment>
<dbReference type="CDD" id="cd00446">
    <property type="entry name" value="GrpE"/>
    <property type="match status" value="1"/>
</dbReference>
<reference evidence="7 8" key="1">
    <citation type="submission" date="2019-02" db="EMBL/GenBank/DDBJ databases">
        <title>Sequencing the genomes of 1000 actinobacteria strains.</title>
        <authorList>
            <person name="Klenk H.-P."/>
        </authorList>
    </citation>
    <scope>NUCLEOTIDE SEQUENCE [LARGE SCALE GENOMIC DNA]</scope>
    <source>
        <strain evidence="7 8">DSM 45162</strain>
    </source>
</reference>
<dbReference type="SUPFAM" id="SSF58014">
    <property type="entry name" value="Coiled-coil domain of nucleotide exchange factor GrpE"/>
    <property type="match status" value="1"/>
</dbReference>
<dbReference type="GO" id="GO:0051082">
    <property type="term" value="F:unfolded protein binding"/>
    <property type="evidence" value="ECO:0007669"/>
    <property type="project" value="TreeGrafter"/>
</dbReference>
<protein>
    <recommendedName>
        <fullName evidence="3 4">Protein GrpE</fullName>
    </recommendedName>
    <alternativeName>
        <fullName evidence="3">HSP-70 cofactor</fullName>
    </alternativeName>
</protein>
<comment type="function">
    <text evidence="3 4">Participates actively in the response to hyperosmotic and heat shock by preventing the aggregation of stress-denatured proteins, in association with DnaK and GrpE. It is the nucleotide exchange factor for DnaK and may function as a thermosensor. Unfolded proteins bind initially to DnaJ; upon interaction with the DnaJ-bound protein, DnaK hydrolyzes its bound ATP, resulting in the formation of a stable complex. GrpE releases ADP from DnaK; ATP binding to DnaK triggers the release of the substrate protein, thus completing the reaction cycle. Several rounds of ATP-dependent interactions between DnaJ, DnaK and GrpE are required for fully efficient folding.</text>
</comment>
<keyword evidence="2 3" id="KW-0143">Chaperone</keyword>
<dbReference type="PROSITE" id="PS01071">
    <property type="entry name" value="GRPE"/>
    <property type="match status" value="1"/>
</dbReference>
<evidence type="ECO:0000256" key="4">
    <source>
        <dbReference type="RuleBase" id="RU000639"/>
    </source>
</evidence>
<dbReference type="SUPFAM" id="SSF51064">
    <property type="entry name" value="Head domain of nucleotide exchange factor GrpE"/>
    <property type="match status" value="1"/>
</dbReference>
<evidence type="ECO:0000313" key="8">
    <source>
        <dbReference type="Proteomes" id="UP000292564"/>
    </source>
</evidence>
<dbReference type="PANTHER" id="PTHR21237">
    <property type="entry name" value="GRPE PROTEIN"/>
    <property type="match status" value="1"/>
</dbReference>
<feature type="compositionally biased region" description="Low complexity" evidence="6">
    <location>
        <begin position="30"/>
        <end position="43"/>
    </location>
</feature>
<comment type="caution">
    <text evidence="7">The sequence shown here is derived from an EMBL/GenBank/DDBJ whole genome shotgun (WGS) entry which is preliminary data.</text>
</comment>
<evidence type="ECO:0000256" key="2">
    <source>
        <dbReference type="ARBA" id="ARBA00023186"/>
    </source>
</evidence>
<organism evidence="7 8">
    <name type="scientific">Krasilnikovia cinnamomea</name>
    <dbReference type="NCBI Taxonomy" id="349313"/>
    <lineage>
        <taxon>Bacteria</taxon>
        <taxon>Bacillati</taxon>
        <taxon>Actinomycetota</taxon>
        <taxon>Actinomycetes</taxon>
        <taxon>Micromonosporales</taxon>
        <taxon>Micromonosporaceae</taxon>
        <taxon>Krasilnikovia</taxon>
    </lineage>
</organism>
<sequence length="197" mass="20981">MSEQEQSRTAVDDTSRPAARPPSGDPGPLDATGQTDAAATDNDVTPGGADETEELRAELAQMEDRWRRALADFDNLRKRVARESAQQRDDERAAVAARWLPVLDNLELALQHAAADPASIVSGVQAVHEQALNVLADLGFPRRSDVNEPFDPSRHEAVATAPGAGAEPGTVLHVVRPGYGSDERPLRPAAVIVAKGT</sequence>
<dbReference type="GO" id="GO:0005737">
    <property type="term" value="C:cytoplasm"/>
    <property type="evidence" value="ECO:0007669"/>
    <property type="project" value="UniProtKB-SubCell"/>
</dbReference>
<gene>
    <name evidence="3" type="primary">grpE</name>
    <name evidence="7" type="ORF">EV385_2958</name>
</gene>
<dbReference type="Gene3D" id="2.30.22.10">
    <property type="entry name" value="Head domain of nucleotide exchange factor GrpE"/>
    <property type="match status" value="1"/>
</dbReference>
<dbReference type="AlphaFoldDB" id="A0A4Q7ZJT0"/>
<dbReference type="InterPro" id="IPR013805">
    <property type="entry name" value="GrpE_CC"/>
</dbReference>
<feature type="region of interest" description="Disordered" evidence="6">
    <location>
        <begin position="1"/>
        <end position="60"/>
    </location>
</feature>
<dbReference type="Pfam" id="PF01025">
    <property type="entry name" value="GrpE"/>
    <property type="match status" value="1"/>
</dbReference>
<keyword evidence="8" id="KW-1185">Reference proteome</keyword>
<evidence type="ECO:0000256" key="5">
    <source>
        <dbReference type="RuleBase" id="RU004478"/>
    </source>
</evidence>
<proteinExistence type="inferred from homology"/>
<keyword evidence="3 4" id="KW-0346">Stress response</keyword>
<dbReference type="InterPro" id="IPR000740">
    <property type="entry name" value="GrpE"/>
</dbReference>
<dbReference type="HAMAP" id="MF_01151">
    <property type="entry name" value="GrpE"/>
    <property type="match status" value="1"/>
</dbReference>
<dbReference type="GO" id="GO:0042803">
    <property type="term" value="F:protein homodimerization activity"/>
    <property type="evidence" value="ECO:0007669"/>
    <property type="project" value="InterPro"/>
</dbReference>
<dbReference type="GO" id="GO:0051087">
    <property type="term" value="F:protein-folding chaperone binding"/>
    <property type="evidence" value="ECO:0007669"/>
    <property type="project" value="InterPro"/>
</dbReference>
<evidence type="ECO:0000256" key="1">
    <source>
        <dbReference type="ARBA" id="ARBA00009054"/>
    </source>
</evidence>
<dbReference type="EMBL" id="SHKY01000001">
    <property type="protein sequence ID" value="RZU51157.1"/>
    <property type="molecule type" value="Genomic_DNA"/>
</dbReference>
<evidence type="ECO:0000313" key="7">
    <source>
        <dbReference type="EMBL" id="RZU51157.1"/>
    </source>
</evidence>
<dbReference type="GO" id="GO:0006457">
    <property type="term" value="P:protein folding"/>
    <property type="evidence" value="ECO:0007669"/>
    <property type="project" value="InterPro"/>
</dbReference>
<dbReference type="Proteomes" id="UP000292564">
    <property type="component" value="Unassembled WGS sequence"/>
</dbReference>
<comment type="subcellular location">
    <subcellularLocation>
        <location evidence="3">Cytoplasm</location>
    </subcellularLocation>
</comment>
<keyword evidence="3" id="KW-0963">Cytoplasm</keyword>
<dbReference type="InterPro" id="IPR009012">
    <property type="entry name" value="GrpE_head"/>
</dbReference>
<dbReference type="Gene3D" id="3.90.20.20">
    <property type="match status" value="1"/>
</dbReference>
<dbReference type="PANTHER" id="PTHR21237:SF23">
    <property type="entry name" value="GRPE PROTEIN HOMOLOG, MITOCHONDRIAL"/>
    <property type="match status" value="1"/>
</dbReference>
<comment type="subunit">
    <text evidence="3">Homodimer.</text>
</comment>
<evidence type="ECO:0000256" key="6">
    <source>
        <dbReference type="SAM" id="MobiDB-lite"/>
    </source>
</evidence>
<accession>A0A4Q7ZJT0</accession>
<dbReference type="PRINTS" id="PR00773">
    <property type="entry name" value="GRPEPROTEIN"/>
</dbReference>
<dbReference type="RefSeq" id="WP_130509978.1">
    <property type="nucleotide sequence ID" value="NZ_SHKY01000001.1"/>
</dbReference>
<evidence type="ECO:0000256" key="3">
    <source>
        <dbReference type="HAMAP-Rule" id="MF_01151"/>
    </source>
</evidence>
<dbReference type="OrthoDB" id="5191115at2"/>
<dbReference type="GO" id="GO:0000774">
    <property type="term" value="F:adenyl-nucleotide exchange factor activity"/>
    <property type="evidence" value="ECO:0007669"/>
    <property type="project" value="InterPro"/>
</dbReference>